<dbReference type="CDD" id="cd06225">
    <property type="entry name" value="HAMP"/>
    <property type="match status" value="1"/>
</dbReference>
<dbReference type="GO" id="GO:0004888">
    <property type="term" value="F:transmembrane signaling receptor activity"/>
    <property type="evidence" value="ECO:0007669"/>
    <property type="project" value="TreeGrafter"/>
</dbReference>
<comment type="similarity">
    <text evidence="3">Belongs to the methyl-accepting chemotaxis (MCP) protein family.</text>
</comment>
<dbReference type="Pfam" id="PF00672">
    <property type="entry name" value="HAMP"/>
    <property type="match status" value="1"/>
</dbReference>
<dbReference type="AlphaFoldDB" id="A0A8B6X6A8"/>
<dbReference type="Gene3D" id="1.10.287.950">
    <property type="entry name" value="Methyl-accepting chemotaxis protein"/>
    <property type="match status" value="1"/>
</dbReference>
<evidence type="ECO:0000313" key="9">
    <source>
        <dbReference type="RefSeq" id="WP_028312742.1"/>
    </source>
</evidence>
<keyword evidence="2" id="KW-0488">Methylation</keyword>
<dbReference type="GO" id="GO:0007165">
    <property type="term" value="P:signal transduction"/>
    <property type="evidence" value="ECO:0007669"/>
    <property type="project" value="UniProtKB-KW"/>
</dbReference>
<dbReference type="PROSITE" id="PS50111">
    <property type="entry name" value="CHEMOTAXIS_TRANSDUC_2"/>
    <property type="match status" value="1"/>
</dbReference>
<evidence type="ECO:0000256" key="5">
    <source>
        <dbReference type="SAM" id="Phobius"/>
    </source>
</evidence>
<sequence length="522" mass="54917">MGWLNQFKLSRRLALGFGLVLALCMAIVAVAWVQIAAIGAAATNLGGNTVPSLTLMANMRDGLSTARRAELRFALADDQTVRASTDEQRAKAWKTFDENYEKYGRTAISDDKDRELWQSVGKLAADYRRLSTSLRDELVAADADPARAEALRNQVNSGPVLKAVNEALQAIETDWEYNLKLADEAVAQAKRADAMARTAMVVAAALALLIGIGATLAITRSIVVPLREAVDAANRVADGDLTVRLHASGSDELADLARAQQTMIQNLSTLIGRLKQASLQIETGAGEVAAGSIDLSSRTEEQAASLEQSSASLEELTGTVKQNAEHAVQVTQLADDASNVAARGGAAVREVVSVMQEIEASSRQVEAIVGVIDGISFQTNILALNAAVEAARAGEQGRGFAVVAAEVRTLAQRSAQAAKEIKDLIGTAADKVNQGGQRVTVAGQTIDDVVSRVEKVGGLVREIGAATREQTAGIEQVSQAVSQLDAVTQQNAALVEQSTAAADSLKSQAKELAAAVAQFRVA</sequence>
<accession>A0A8B6X6A8</accession>
<dbReference type="RefSeq" id="WP_028312742.1">
    <property type="nucleotide sequence ID" value="NZ_KI519499.1"/>
</dbReference>
<dbReference type="CDD" id="cd11386">
    <property type="entry name" value="MCP_signal"/>
    <property type="match status" value="1"/>
</dbReference>
<dbReference type="Proteomes" id="UP000675920">
    <property type="component" value="Unplaced"/>
</dbReference>
<name>A0A8B6X6A8_9BURK</name>
<keyword evidence="4" id="KW-0807">Transducer</keyword>
<feature type="domain" description="Methyl-accepting transducer" evidence="6">
    <location>
        <begin position="277"/>
        <end position="506"/>
    </location>
</feature>
<evidence type="ECO:0000259" key="7">
    <source>
        <dbReference type="PROSITE" id="PS50885"/>
    </source>
</evidence>
<evidence type="ECO:0000259" key="6">
    <source>
        <dbReference type="PROSITE" id="PS50111"/>
    </source>
</evidence>
<dbReference type="InterPro" id="IPR004089">
    <property type="entry name" value="MCPsignal_dom"/>
</dbReference>
<feature type="transmembrane region" description="Helical" evidence="5">
    <location>
        <begin position="199"/>
        <end position="218"/>
    </location>
</feature>
<dbReference type="InterPro" id="IPR024478">
    <property type="entry name" value="HlyB_4HB_MCP"/>
</dbReference>
<dbReference type="GO" id="GO:0005886">
    <property type="term" value="C:plasma membrane"/>
    <property type="evidence" value="ECO:0007669"/>
    <property type="project" value="TreeGrafter"/>
</dbReference>
<reference evidence="9" key="1">
    <citation type="journal article" date="1992" name="J. Biol. Chem.">
        <title>Sequence and characterization of Bacillus subtilis CheW.</title>
        <authorList>
            <person name="Hanlon D.W."/>
            <person name="Marquez-Magana L.M."/>
            <person name="Carpenter P.B."/>
            <person name="Chamberlin M.J."/>
            <person name="Ordal G.W."/>
        </authorList>
    </citation>
    <scope>NUCLEOTIDE SEQUENCE</scope>
</reference>
<dbReference type="SUPFAM" id="SSF58104">
    <property type="entry name" value="Methyl-accepting chemotaxis protein (MCP) signaling domain"/>
    <property type="match status" value="1"/>
</dbReference>
<dbReference type="SMART" id="SM00304">
    <property type="entry name" value="HAMP"/>
    <property type="match status" value="1"/>
</dbReference>
<dbReference type="InterPro" id="IPR051310">
    <property type="entry name" value="MCP_chemotaxis"/>
</dbReference>
<proteinExistence type="inferred from homology"/>
<dbReference type="PANTHER" id="PTHR43531">
    <property type="entry name" value="PROTEIN ICFG"/>
    <property type="match status" value="1"/>
</dbReference>
<feature type="domain" description="HAMP" evidence="7">
    <location>
        <begin position="220"/>
        <end position="272"/>
    </location>
</feature>
<dbReference type="Pfam" id="PF00015">
    <property type="entry name" value="MCPsignal"/>
    <property type="match status" value="1"/>
</dbReference>
<dbReference type="GO" id="GO:0006935">
    <property type="term" value="P:chemotaxis"/>
    <property type="evidence" value="ECO:0007669"/>
    <property type="project" value="TreeGrafter"/>
</dbReference>
<evidence type="ECO:0000256" key="3">
    <source>
        <dbReference type="ARBA" id="ARBA00029447"/>
    </source>
</evidence>
<keyword evidence="8" id="KW-1185">Reference proteome</keyword>
<keyword evidence="5" id="KW-1133">Transmembrane helix</keyword>
<comment type="subcellular location">
    <subcellularLocation>
        <location evidence="1">Membrane</location>
    </subcellularLocation>
</comment>
<evidence type="ECO:0000256" key="2">
    <source>
        <dbReference type="ARBA" id="ARBA00022481"/>
    </source>
</evidence>
<keyword evidence="5" id="KW-0812">Transmembrane</keyword>
<dbReference type="FunFam" id="1.10.287.950:FF:000001">
    <property type="entry name" value="Methyl-accepting chemotaxis sensory transducer"/>
    <property type="match status" value="1"/>
</dbReference>
<keyword evidence="5" id="KW-0472">Membrane</keyword>
<reference evidence="9" key="2">
    <citation type="submission" date="2025-08" db="UniProtKB">
        <authorList>
            <consortium name="RefSeq"/>
        </authorList>
    </citation>
    <scope>IDENTIFICATION</scope>
</reference>
<dbReference type="PROSITE" id="PS50885">
    <property type="entry name" value="HAMP"/>
    <property type="match status" value="1"/>
</dbReference>
<evidence type="ECO:0000256" key="4">
    <source>
        <dbReference type="PROSITE-ProRule" id="PRU00284"/>
    </source>
</evidence>
<evidence type="ECO:0000256" key="1">
    <source>
        <dbReference type="ARBA" id="ARBA00004370"/>
    </source>
</evidence>
<dbReference type="SMART" id="SM00283">
    <property type="entry name" value="MA"/>
    <property type="match status" value="1"/>
</dbReference>
<organism evidence="8 9">
    <name type="scientific">Derxia gummosa DSM 723</name>
    <dbReference type="NCBI Taxonomy" id="1121388"/>
    <lineage>
        <taxon>Bacteria</taxon>
        <taxon>Pseudomonadati</taxon>
        <taxon>Pseudomonadota</taxon>
        <taxon>Betaproteobacteria</taxon>
        <taxon>Burkholderiales</taxon>
        <taxon>Alcaligenaceae</taxon>
        <taxon>Derxia</taxon>
    </lineage>
</organism>
<evidence type="ECO:0000313" key="8">
    <source>
        <dbReference type="Proteomes" id="UP000675920"/>
    </source>
</evidence>
<dbReference type="InterPro" id="IPR003660">
    <property type="entry name" value="HAMP_dom"/>
</dbReference>
<dbReference type="PANTHER" id="PTHR43531:SF14">
    <property type="entry name" value="METHYL-ACCEPTING CHEMOTAXIS PROTEIN I-RELATED"/>
    <property type="match status" value="1"/>
</dbReference>
<protein>
    <submittedName>
        <fullName evidence="9">Methyl-accepting chemotaxis protein</fullName>
    </submittedName>
</protein>
<dbReference type="Pfam" id="PF12729">
    <property type="entry name" value="4HB_MCP_1"/>
    <property type="match status" value="1"/>
</dbReference>